<dbReference type="InterPro" id="IPR009936">
    <property type="entry name" value="DUF1468"/>
</dbReference>
<accession>A0A3M8DN23</accession>
<keyword evidence="1" id="KW-0812">Transmembrane</keyword>
<dbReference type="Pfam" id="PF07331">
    <property type="entry name" value="TctB"/>
    <property type="match status" value="1"/>
</dbReference>
<feature type="transmembrane region" description="Helical" evidence="1">
    <location>
        <begin position="78"/>
        <end position="110"/>
    </location>
</feature>
<dbReference type="EMBL" id="RHHU01000003">
    <property type="protein sequence ID" value="RNB88911.1"/>
    <property type="molecule type" value="Genomic_DNA"/>
</dbReference>
<gene>
    <name evidence="3" type="ORF">EDM59_07405</name>
</gene>
<comment type="caution">
    <text evidence="3">The sequence shown here is derived from an EMBL/GenBank/DDBJ whole genome shotgun (WGS) entry which is preliminary data.</text>
</comment>
<feature type="transmembrane region" description="Helical" evidence="1">
    <location>
        <begin position="116"/>
        <end position="134"/>
    </location>
</feature>
<evidence type="ECO:0000313" key="4">
    <source>
        <dbReference type="Proteomes" id="UP000269573"/>
    </source>
</evidence>
<proteinExistence type="predicted"/>
<evidence type="ECO:0000256" key="1">
    <source>
        <dbReference type="SAM" id="Phobius"/>
    </source>
</evidence>
<dbReference type="RefSeq" id="WP_122923004.1">
    <property type="nucleotide sequence ID" value="NZ_RHHU01000003.1"/>
</dbReference>
<keyword evidence="1" id="KW-1133">Transmembrane helix</keyword>
<organism evidence="3 4">
    <name type="scientific">Brevibacillus nitrificans</name>
    <dbReference type="NCBI Taxonomy" id="651560"/>
    <lineage>
        <taxon>Bacteria</taxon>
        <taxon>Bacillati</taxon>
        <taxon>Bacillota</taxon>
        <taxon>Bacilli</taxon>
        <taxon>Bacillales</taxon>
        <taxon>Paenibacillaceae</taxon>
        <taxon>Brevibacillus</taxon>
    </lineage>
</organism>
<dbReference type="Proteomes" id="UP000269573">
    <property type="component" value="Unassembled WGS sequence"/>
</dbReference>
<keyword evidence="1" id="KW-0472">Membrane</keyword>
<keyword evidence="4" id="KW-1185">Reference proteome</keyword>
<dbReference type="AlphaFoldDB" id="A0A3M8DN23"/>
<name>A0A3M8DN23_9BACL</name>
<feature type="domain" description="DUF1468" evidence="2">
    <location>
        <begin position="7"/>
        <end position="142"/>
    </location>
</feature>
<sequence>MRNAGSWAAVVLLIFSALILWQSLGMENQNALGFGPGFFPFWLSLLMIVLSIAYLFQTRKDRISIKEMLPKNKGLREFLLILVAMAVFVLTAEWIGFIAAGTISVFLLVYRAFSKGVAVGFSIGISLLLFFIFVKALSVPLPVNSFGW</sequence>
<feature type="transmembrane region" description="Helical" evidence="1">
    <location>
        <begin position="41"/>
        <end position="57"/>
    </location>
</feature>
<protein>
    <submittedName>
        <fullName evidence="3">Tripartite tricarboxylate transporter TctB family protein</fullName>
    </submittedName>
</protein>
<evidence type="ECO:0000259" key="2">
    <source>
        <dbReference type="Pfam" id="PF07331"/>
    </source>
</evidence>
<reference evidence="3 4" key="1">
    <citation type="submission" date="2018-10" db="EMBL/GenBank/DDBJ databases">
        <title>Phylogenomics of Brevibacillus.</title>
        <authorList>
            <person name="Dunlap C."/>
        </authorList>
    </citation>
    <scope>NUCLEOTIDE SEQUENCE [LARGE SCALE GENOMIC DNA]</scope>
    <source>
        <strain evidence="3 4">JCM 15774</strain>
    </source>
</reference>
<evidence type="ECO:0000313" key="3">
    <source>
        <dbReference type="EMBL" id="RNB88911.1"/>
    </source>
</evidence>